<evidence type="ECO:0000256" key="1">
    <source>
        <dbReference type="SAM" id="MobiDB-lite"/>
    </source>
</evidence>
<protein>
    <submittedName>
        <fullName evidence="2">Uncharacterized protein</fullName>
    </submittedName>
</protein>
<gene>
    <name evidence="2" type="ORF">PtA15_18A91</name>
</gene>
<dbReference type="EMBL" id="CP110438">
    <property type="protein sequence ID" value="WAQ93035.1"/>
    <property type="molecule type" value="Genomic_DNA"/>
</dbReference>
<sequence length="112" mass="12118">MYIGGVFHPHNAHRGKLIICPLHARHQHQPYFKYYGHLGALIGPESPASPPGSSTLTRPAPNATPHQGLSPTPIVATTMRLSARSAYGQRSPQPFTLPVHLDSAPSSTDTRH</sequence>
<organism evidence="2 3">
    <name type="scientific">Puccinia triticina</name>
    <dbReference type="NCBI Taxonomy" id="208348"/>
    <lineage>
        <taxon>Eukaryota</taxon>
        <taxon>Fungi</taxon>
        <taxon>Dikarya</taxon>
        <taxon>Basidiomycota</taxon>
        <taxon>Pucciniomycotina</taxon>
        <taxon>Pucciniomycetes</taxon>
        <taxon>Pucciniales</taxon>
        <taxon>Pucciniaceae</taxon>
        <taxon>Puccinia</taxon>
    </lineage>
</organism>
<dbReference type="GeneID" id="77805944"/>
<reference evidence="2" key="1">
    <citation type="submission" date="2022-10" db="EMBL/GenBank/DDBJ databases">
        <title>Puccinia triticina Genome sequencing and assembly.</title>
        <authorList>
            <person name="Li C."/>
        </authorList>
    </citation>
    <scope>NUCLEOTIDE SEQUENCE</scope>
    <source>
        <strain evidence="2">Pt15</strain>
    </source>
</reference>
<name>A0ABY7DAJ0_9BASI</name>
<dbReference type="Proteomes" id="UP001164743">
    <property type="component" value="Chromosome 18A"/>
</dbReference>
<evidence type="ECO:0000313" key="3">
    <source>
        <dbReference type="Proteomes" id="UP001164743"/>
    </source>
</evidence>
<proteinExistence type="predicted"/>
<evidence type="ECO:0000313" key="2">
    <source>
        <dbReference type="EMBL" id="WAQ93035.1"/>
    </source>
</evidence>
<feature type="compositionally biased region" description="Low complexity" evidence="1">
    <location>
        <begin position="43"/>
        <end position="54"/>
    </location>
</feature>
<dbReference type="RefSeq" id="XP_053028590.1">
    <property type="nucleotide sequence ID" value="XM_053165050.1"/>
</dbReference>
<feature type="region of interest" description="Disordered" evidence="1">
    <location>
        <begin position="43"/>
        <end position="112"/>
    </location>
</feature>
<keyword evidence="3" id="KW-1185">Reference proteome</keyword>
<accession>A0ABY7DAJ0</accession>